<proteinExistence type="predicted"/>
<organism evidence="1 2">
    <name type="scientific">Leptospira kirschneri str. H1</name>
    <dbReference type="NCBI Taxonomy" id="1049966"/>
    <lineage>
        <taxon>Bacteria</taxon>
        <taxon>Pseudomonadati</taxon>
        <taxon>Spirochaetota</taxon>
        <taxon>Spirochaetia</taxon>
        <taxon>Leptospirales</taxon>
        <taxon>Leptospiraceae</taxon>
        <taxon>Leptospira</taxon>
    </lineage>
</organism>
<protein>
    <submittedName>
        <fullName evidence="1">Uncharacterized protein</fullName>
    </submittedName>
</protein>
<gene>
    <name evidence="1" type="ORF">LEP1GSC081_2135</name>
</gene>
<reference evidence="1 2" key="1">
    <citation type="submission" date="2012-10" db="EMBL/GenBank/DDBJ databases">
        <authorList>
            <person name="Harkins D.M."/>
            <person name="Durkin A.S."/>
            <person name="Brinkac L.M."/>
            <person name="Selengut J.D."/>
            <person name="Sanka R."/>
            <person name="DePew J."/>
            <person name="Purushe J."/>
            <person name="Peacock S.J."/>
            <person name="Thaipadungpanit J."/>
            <person name="Wuthiekanun V.W."/>
            <person name="Day N.P."/>
            <person name="Vinetz J.M."/>
            <person name="Sutton G.G."/>
            <person name="Nelson W.C."/>
            <person name="Fouts D.E."/>
        </authorList>
    </citation>
    <scope>NUCLEOTIDE SEQUENCE [LARGE SCALE GENOMIC DNA]</scope>
    <source>
        <strain evidence="1 2">H1</strain>
    </source>
</reference>
<accession>A0A0E2AWT7</accession>
<dbReference type="Proteomes" id="UP000006253">
    <property type="component" value="Unassembled WGS sequence"/>
</dbReference>
<evidence type="ECO:0000313" key="2">
    <source>
        <dbReference type="Proteomes" id="UP000006253"/>
    </source>
</evidence>
<dbReference type="AlphaFoldDB" id="A0A0E2AWT7"/>
<dbReference type="EMBL" id="AHMY02000074">
    <property type="protein sequence ID" value="EKO13385.1"/>
    <property type="molecule type" value="Genomic_DNA"/>
</dbReference>
<name>A0A0E2AWT7_9LEPT</name>
<comment type="caution">
    <text evidence="1">The sequence shown here is derived from an EMBL/GenBank/DDBJ whole genome shotgun (WGS) entry which is preliminary data.</text>
</comment>
<evidence type="ECO:0000313" key="1">
    <source>
        <dbReference type="EMBL" id="EKO13385.1"/>
    </source>
</evidence>
<sequence>MIELTVLIFIEISKSSQTTKYDVINWNFSILLEFSKGNLYIIVFE</sequence>